<proteinExistence type="predicted"/>
<gene>
    <name evidence="7" type="ORF">SLS62_002635</name>
</gene>
<dbReference type="InterPro" id="IPR029016">
    <property type="entry name" value="GAF-like_dom_sf"/>
</dbReference>
<dbReference type="SMART" id="SM00448">
    <property type="entry name" value="REC"/>
    <property type="match status" value="1"/>
</dbReference>
<protein>
    <submittedName>
        <fullName evidence="7">Uncharacterized protein</fullName>
    </submittedName>
</protein>
<dbReference type="Pfam" id="PF02518">
    <property type="entry name" value="HATPase_c"/>
    <property type="match status" value="1"/>
</dbReference>
<dbReference type="CDD" id="cd00082">
    <property type="entry name" value="HisKA"/>
    <property type="match status" value="1"/>
</dbReference>
<feature type="compositionally biased region" description="Low complexity" evidence="3">
    <location>
        <begin position="1104"/>
        <end position="1121"/>
    </location>
</feature>
<dbReference type="CDD" id="cd00130">
    <property type="entry name" value="PAS"/>
    <property type="match status" value="2"/>
</dbReference>
<dbReference type="PANTHER" id="PTHR43719:SF30">
    <property type="entry name" value="TWO-COMPONENT SYSTEM RESPONSE REGULATOR"/>
    <property type="match status" value="1"/>
</dbReference>
<dbReference type="Gene3D" id="3.30.565.10">
    <property type="entry name" value="Histidine kinase-like ATPase, C-terminal domain"/>
    <property type="match status" value="1"/>
</dbReference>
<dbReference type="PROSITE" id="PS50112">
    <property type="entry name" value="PAS"/>
    <property type="match status" value="1"/>
</dbReference>
<evidence type="ECO:0000256" key="1">
    <source>
        <dbReference type="ARBA" id="ARBA00022553"/>
    </source>
</evidence>
<dbReference type="InterPro" id="IPR011006">
    <property type="entry name" value="CheY-like_superfamily"/>
</dbReference>
<sequence>MPSNGTAVEVKVNFDWTRDPPPPSLSPFQRLIRDVDWAKTGFGPMASWPTELRTIVRVMMVDTAPVVLYWGPTNAIIYNEAYMPLIGQKHPSILGMDATEVFLNFGGVFEDILCEQRKVGLTQSGEASMLLIERHGFLEETYCNWKLIPVIDDNGDVVGSYTVTFDLTKDVIWTRRNECVTKLAHNVAQAKTISELWQITTEGLERDEKDLPFALLYSAKEKTGTNGLPSNSYGCHLQGTIGVDRGHALAPEYLDLQDNLSGFAPSMLEAVREQSMVAVDADDEQLCGLLEGVGWRGYRLPCRQFVVVPINTDGQIAAFLIVGLNPYRRYNVMYREFLKLVADVLAPQVARLQLSQEVDRRAELARRATLDFQKSEMKFTLLAERSIVGLAMTDNDGKIRYANDAWYRFTGLTPSVGVDLRLEDGVVPEDVELLRQWHSRILSEKSGGTFQFRSKEPFRRGNMYSEHRTGICACYADLNESDEIDSLMVLVMDISELKWTEQQLLMRTRELEVSEAKYRNFADHCPLGIVRTDGEGYVQYGNEAWFKFYDLNPDDINTMTDPQPWLKFVHEDDIQRAKDFFFHMGRSDRAESIEIRIKSKKYTMPEGEGAITIDTYILTTGFSEYKPDGTLDYIDFWVADISAHKMAAQVLTNKMEEAIRLKTQQERFIDMVSHEIRNPLSAVLHCGEEIVEAMRKSSTLLDAVLDSTSPSTCRSSKMILQRQVFAALEAARTVMYCVQHQKQIVDDVLTLSKLDSDLLVVSPVPVHLMALVRSSLKIFEAELRVAGIGLEIVKDDSIDRLGLDWVLLDPNRYMQILINLVTNAIKFTKPSHIRRITVTVSASAHRPPAILRGVDLVPRRRPLTTSQNASQTAAITQAPVLFGPFDEGEDIFLSLSVKDTGKGLTTSEKALLFKRFAQVSPKTHIEYGGSGLGLFISRQITELLGGEIGMASDPNSGSVFAFYVRTRKTTPPPDAPDATETLIPVDKTLSLTANMEPMSLPERKDGLSIPRRASVPKNFSITTSPSSSSPPPPSNRSILVVEDNLVNQKVLCKQLRNRNFVVKATNHGREALDVILATPPPASGSNNNNEGDSRKREKKQKSLSTSTTAAMTQKQTQTHTNTDTHTDTHFDIVLCDIEMPIMNGLEFAKRVRDLEKQGKLPGHLPIIAVTANDGVTTKPYRIQELIDQIDRLCPKIGPACYGVR</sequence>
<dbReference type="SUPFAM" id="SSF47384">
    <property type="entry name" value="Homodimeric domain of signal transducing histidine kinase"/>
    <property type="match status" value="1"/>
</dbReference>
<dbReference type="InterPro" id="IPR036097">
    <property type="entry name" value="HisK_dim/P_sf"/>
</dbReference>
<feature type="region of interest" description="Disordered" evidence="3">
    <location>
        <begin position="1076"/>
        <end position="1123"/>
    </location>
</feature>
<feature type="domain" description="PAS" evidence="6">
    <location>
        <begin position="375"/>
        <end position="445"/>
    </location>
</feature>
<evidence type="ECO:0000313" key="7">
    <source>
        <dbReference type="EMBL" id="KAK7755408.1"/>
    </source>
</evidence>
<dbReference type="GO" id="GO:0000155">
    <property type="term" value="F:phosphorelay sensor kinase activity"/>
    <property type="evidence" value="ECO:0007669"/>
    <property type="project" value="InterPro"/>
</dbReference>
<evidence type="ECO:0000313" key="8">
    <source>
        <dbReference type="Proteomes" id="UP001320420"/>
    </source>
</evidence>
<dbReference type="Gene3D" id="3.30.450.40">
    <property type="match status" value="1"/>
</dbReference>
<dbReference type="InterPro" id="IPR004358">
    <property type="entry name" value="Sig_transdc_His_kin-like_C"/>
</dbReference>
<feature type="modified residue" description="4-aspartylphosphate" evidence="2">
    <location>
        <position position="1136"/>
    </location>
</feature>
<dbReference type="Pfam" id="PF13188">
    <property type="entry name" value="PAS_8"/>
    <property type="match status" value="2"/>
</dbReference>
<dbReference type="EMBL" id="JAKJXP020000013">
    <property type="protein sequence ID" value="KAK7755408.1"/>
    <property type="molecule type" value="Genomic_DNA"/>
</dbReference>
<dbReference type="Gene3D" id="1.10.287.130">
    <property type="match status" value="1"/>
</dbReference>
<name>A0AAN9V8D7_9PEZI</name>
<dbReference type="InterPro" id="IPR005467">
    <property type="entry name" value="His_kinase_dom"/>
</dbReference>
<dbReference type="InterPro" id="IPR035965">
    <property type="entry name" value="PAS-like_dom_sf"/>
</dbReference>
<dbReference type="SUPFAM" id="SSF55781">
    <property type="entry name" value="GAF domain-like"/>
    <property type="match status" value="1"/>
</dbReference>
<evidence type="ECO:0000259" key="6">
    <source>
        <dbReference type="PROSITE" id="PS50112"/>
    </source>
</evidence>
<dbReference type="InterPro" id="IPR003594">
    <property type="entry name" value="HATPase_dom"/>
</dbReference>
<keyword evidence="1 2" id="KW-0597">Phosphoprotein</keyword>
<dbReference type="PROSITE" id="PS50110">
    <property type="entry name" value="RESPONSE_REGULATORY"/>
    <property type="match status" value="1"/>
</dbReference>
<feature type="domain" description="Histidine kinase" evidence="4">
    <location>
        <begin position="671"/>
        <end position="968"/>
    </location>
</feature>
<feature type="domain" description="Response regulatory" evidence="5">
    <location>
        <begin position="1037"/>
        <end position="1204"/>
    </location>
</feature>
<keyword evidence="8" id="KW-1185">Reference proteome</keyword>
<dbReference type="AlphaFoldDB" id="A0AAN9V8D7"/>
<evidence type="ECO:0000256" key="2">
    <source>
        <dbReference type="PROSITE-ProRule" id="PRU00169"/>
    </source>
</evidence>
<dbReference type="InterPro" id="IPR050956">
    <property type="entry name" value="2C_system_His_kinase"/>
</dbReference>
<dbReference type="PRINTS" id="PR00344">
    <property type="entry name" value="BCTRLSENSOR"/>
</dbReference>
<dbReference type="InterPro" id="IPR036890">
    <property type="entry name" value="HATPase_C_sf"/>
</dbReference>
<dbReference type="InterPro" id="IPR001789">
    <property type="entry name" value="Sig_transdc_resp-reg_receiver"/>
</dbReference>
<reference evidence="7 8" key="1">
    <citation type="submission" date="2024-02" db="EMBL/GenBank/DDBJ databases">
        <title>De novo assembly and annotation of 12 fungi associated with fruit tree decline syndrome in Ontario, Canada.</title>
        <authorList>
            <person name="Sulman M."/>
            <person name="Ellouze W."/>
            <person name="Ilyukhin E."/>
        </authorList>
    </citation>
    <scope>NUCLEOTIDE SEQUENCE [LARGE SCALE GENOMIC DNA]</scope>
    <source>
        <strain evidence="7 8">M11/M66-122</strain>
    </source>
</reference>
<evidence type="ECO:0000256" key="3">
    <source>
        <dbReference type="SAM" id="MobiDB-lite"/>
    </source>
</evidence>
<dbReference type="Pfam" id="PF00072">
    <property type="entry name" value="Response_reg"/>
    <property type="match status" value="1"/>
</dbReference>
<evidence type="ECO:0000259" key="5">
    <source>
        <dbReference type="PROSITE" id="PS50110"/>
    </source>
</evidence>
<dbReference type="SUPFAM" id="SSF55785">
    <property type="entry name" value="PYP-like sensor domain (PAS domain)"/>
    <property type="match status" value="2"/>
</dbReference>
<dbReference type="SUPFAM" id="SSF55874">
    <property type="entry name" value="ATPase domain of HSP90 chaperone/DNA topoisomerase II/histidine kinase"/>
    <property type="match status" value="1"/>
</dbReference>
<dbReference type="InterPro" id="IPR003661">
    <property type="entry name" value="HisK_dim/P_dom"/>
</dbReference>
<dbReference type="PANTHER" id="PTHR43719">
    <property type="entry name" value="TWO-COMPONENT HISTIDINE KINASE"/>
    <property type="match status" value="1"/>
</dbReference>
<feature type="region of interest" description="Disordered" evidence="3">
    <location>
        <begin position="1016"/>
        <end position="1036"/>
    </location>
</feature>
<dbReference type="Gene3D" id="3.40.50.2300">
    <property type="match status" value="1"/>
</dbReference>
<dbReference type="NCBIfam" id="TIGR00229">
    <property type="entry name" value="sensory_box"/>
    <property type="match status" value="1"/>
</dbReference>
<comment type="caution">
    <text evidence="7">The sequence shown here is derived from an EMBL/GenBank/DDBJ whole genome shotgun (WGS) entry which is preliminary data.</text>
</comment>
<dbReference type="SUPFAM" id="SSF52172">
    <property type="entry name" value="CheY-like"/>
    <property type="match status" value="2"/>
</dbReference>
<dbReference type="SMART" id="SM00091">
    <property type="entry name" value="PAS"/>
    <property type="match status" value="2"/>
</dbReference>
<dbReference type="SMART" id="SM00387">
    <property type="entry name" value="HATPase_c"/>
    <property type="match status" value="1"/>
</dbReference>
<organism evidence="7 8">
    <name type="scientific">Diatrype stigma</name>
    <dbReference type="NCBI Taxonomy" id="117547"/>
    <lineage>
        <taxon>Eukaryota</taxon>
        <taxon>Fungi</taxon>
        <taxon>Dikarya</taxon>
        <taxon>Ascomycota</taxon>
        <taxon>Pezizomycotina</taxon>
        <taxon>Sordariomycetes</taxon>
        <taxon>Xylariomycetidae</taxon>
        <taxon>Xylariales</taxon>
        <taxon>Diatrypaceae</taxon>
        <taxon>Diatrype</taxon>
    </lineage>
</organism>
<evidence type="ECO:0000259" key="4">
    <source>
        <dbReference type="PROSITE" id="PS50109"/>
    </source>
</evidence>
<dbReference type="SMART" id="SM00388">
    <property type="entry name" value="HisKA"/>
    <property type="match status" value="1"/>
</dbReference>
<dbReference type="CDD" id="cd17546">
    <property type="entry name" value="REC_hyHK_CKI1_RcsC-like"/>
    <property type="match status" value="1"/>
</dbReference>
<accession>A0AAN9V8D7</accession>
<dbReference type="InterPro" id="IPR000014">
    <property type="entry name" value="PAS"/>
</dbReference>
<dbReference type="Proteomes" id="UP001320420">
    <property type="component" value="Unassembled WGS sequence"/>
</dbReference>
<dbReference type="Gene3D" id="3.30.450.20">
    <property type="entry name" value="PAS domain"/>
    <property type="match status" value="3"/>
</dbReference>
<dbReference type="PROSITE" id="PS50109">
    <property type="entry name" value="HIS_KIN"/>
    <property type="match status" value="1"/>
</dbReference>